<reference evidence="3" key="1">
    <citation type="journal article" date="2017" name="Nat. Microbiol.">
        <title>Global analysis of biosynthetic gene clusters reveals vast potential of secondary metabolite production in Penicillium species.</title>
        <authorList>
            <person name="Nielsen J.C."/>
            <person name="Grijseels S."/>
            <person name="Prigent S."/>
            <person name="Ji B."/>
            <person name="Dainat J."/>
            <person name="Nielsen K.F."/>
            <person name="Frisvad J.C."/>
            <person name="Workman M."/>
            <person name="Nielsen J."/>
        </authorList>
    </citation>
    <scope>NUCLEOTIDE SEQUENCE [LARGE SCALE GENOMIC DNA]</scope>
    <source>
        <strain evidence="3">IBT 29486</strain>
    </source>
</reference>
<dbReference type="InterPro" id="IPR049192">
    <property type="entry name" value="DUF4246_C"/>
</dbReference>
<keyword evidence="3" id="KW-1185">Reference proteome</keyword>
<dbReference type="EMBL" id="MDYP01000003">
    <property type="protein sequence ID" value="OQE10971.1"/>
    <property type="molecule type" value="Genomic_DNA"/>
</dbReference>
<sequence length="152" mass="17386">MTSVVSIIDFELAVVKFVGAIAEHLDRALKRCVRILEVIPDHAKDWQLTPNGTVLDLCHPSLFPLIHRISRSLPEDNADQLLHVTLCEDGCPQTSRVNDIHLEMHGTLQLALERGFEAEITIWNKYLLREEPLKHEDIDGYYTEFFIPDGRS</sequence>
<feature type="domain" description="DUF4246" evidence="1">
    <location>
        <begin position="2"/>
        <end position="78"/>
    </location>
</feature>
<name>A0A1V6SAA8_9EURO</name>
<accession>A0A1V6SAA8</accession>
<dbReference type="Proteomes" id="UP000191518">
    <property type="component" value="Unassembled WGS sequence"/>
</dbReference>
<dbReference type="AlphaFoldDB" id="A0A1V6SAA8"/>
<comment type="caution">
    <text evidence="2">The sequence shown here is derived from an EMBL/GenBank/DDBJ whole genome shotgun (WGS) entry which is preliminary data.</text>
</comment>
<evidence type="ECO:0000313" key="3">
    <source>
        <dbReference type="Proteomes" id="UP000191518"/>
    </source>
</evidence>
<organism evidence="2 3">
    <name type="scientific">Penicillium vulpinum</name>
    <dbReference type="NCBI Taxonomy" id="29845"/>
    <lineage>
        <taxon>Eukaryota</taxon>
        <taxon>Fungi</taxon>
        <taxon>Dikarya</taxon>
        <taxon>Ascomycota</taxon>
        <taxon>Pezizomycotina</taxon>
        <taxon>Eurotiomycetes</taxon>
        <taxon>Eurotiomycetidae</taxon>
        <taxon>Eurotiales</taxon>
        <taxon>Aspergillaceae</taxon>
        <taxon>Penicillium</taxon>
    </lineage>
</organism>
<evidence type="ECO:0000313" key="2">
    <source>
        <dbReference type="EMBL" id="OQE10971.1"/>
    </source>
</evidence>
<dbReference type="STRING" id="29845.A0A1V6SAA8"/>
<proteinExistence type="predicted"/>
<gene>
    <name evidence="2" type="ORF">PENVUL_c003G04033</name>
</gene>
<protein>
    <recommendedName>
        <fullName evidence="1">DUF4246 domain-containing protein</fullName>
    </recommendedName>
</protein>
<dbReference type="Pfam" id="PF14033">
    <property type="entry name" value="DUF4246"/>
    <property type="match status" value="1"/>
</dbReference>
<evidence type="ECO:0000259" key="1">
    <source>
        <dbReference type="Pfam" id="PF14033"/>
    </source>
</evidence>